<feature type="region of interest" description="Disordered" evidence="1">
    <location>
        <begin position="218"/>
        <end position="319"/>
    </location>
</feature>
<feature type="chain" id="PRO_5034108794" evidence="3">
    <location>
        <begin position="26"/>
        <end position="319"/>
    </location>
</feature>
<feature type="compositionally biased region" description="Low complexity" evidence="1">
    <location>
        <begin position="227"/>
        <end position="252"/>
    </location>
</feature>
<feature type="compositionally biased region" description="Polar residues" evidence="1">
    <location>
        <begin position="254"/>
        <end position="277"/>
    </location>
</feature>
<proteinExistence type="predicted"/>
<evidence type="ECO:0000256" key="3">
    <source>
        <dbReference type="SAM" id="SignalP"/>
    </source>
</evidence>
<evidence type="ECO:0000256" key="2">
    <source>
        <dbReference type="SAM" id="Phobius"/>
    </source>
</evidence>
<feature type="transmembrane region" description="Helical" evidence="2">
    <location>
        <begin position="160"/>
        <end position="182"/>
    </location>
</feature>
<keyword evidence="2" id="KW-0472">Membrane</keyword>
<keyword evidence="2" id="KW-0812">Transmembrane</keyword>
<evidence type="ECO:0000256" key="1">
    <source>
        <dbReference type="SAM" id="MobiDB-lite"/>
    </source>
</evidence>
<dbReference type="OrthoDB" id="6151339at2759"/>
<evidence type="ECO:0000313" key="4">
    <source>
        <dbReference type="Proteomes" id="UP000694844"/>
    </source>
</evidence>
<keyword evidence="2" id="KW-1133">Transmembrane helix</keyword>
<gene>
    <name evidence="5" type="primary">LOC111125933</name>
</gene>
<dbReference type="GeneID" id="111125933"/>
<dbReference type="RefSeq" id="XP_022325899.1">
    <property type="nucleotide sequence ID" value="XM_022470191.1"/>
</dbReference>
<feature type="compositionally biased region" description="Polar residues" evidence="1">
    <location>
        <begin position="293"/>
        <end position="305"/>
    </location>
</feature>
<dbReference type="KEGG" id="cvn:111125933"/>
<reference evidence="5" key="1">
    <citation type="submission" date="2025-08" db="UniProtKB">
        <authorList>
            <consortium name="RefSeq"/>
        </authorList>
    </citation>
    <scope>IDENTIFICATION</scope>
    <source>
        <tissue evidence="5">Whole sample</tissue>
    </source>
</reference>
<organism evidence="4 5">
    <name type="scientific">Crassostrea virginica</name>
    <name type="common">Eastern oyster</name>
    <dbReference type="NCBI Taxonomy" id="6565"/>
    <lineage>
        <taxon>Eukaryota</taxon>
        <taxon>Metazoa</taxon>
        <taxon>Spiralia</taxon>
        <taxon>Lophotrochozoa</taxon>
        <taxon>Mollusca</taxon>
        <taxon>Bivalvia</taxon>
        <taxon>Autobranchia</taxon>
        <taxon>Pteriomorphia</taxon>
        <taxon>Ostreida</taxon>
        <taxon>Ostreoidea</taxon>
        <taxon>Ostreidae</taxon>
        <taxon>Crassostrea</taxon>
    </lineage>
</organism>
<name>A0A8B8DEB7_CRAVI</name>
<protein>
    <submittedName>
        <fullName evidence="5">Uncharacterized protein LOC111125933</fullName>
    </submittedName>
</protein>
<evidence type="ECO:0000313" key="5">
    <source>
        <dbReference type="RefSeq" id="XP_022325899.1"/>
    </source>
</evidence>
<keyword evidence="4" id="KW-1185">Reference proteome</keyword>
<keyword evidence="3" id="KW-0732">Signal</keyword>
<dbReference type="AlphaFoldDB" id="A0A8B8DEB7"/>
<sequence length="319" mass="35687">MADFAVGLPLLLTLVLVWVPSLVSARTLTFEDDRCGGPYYTTSRESFQVTHTGGTESFICKDMTFSGWDDEDGVSREVCVKVTEFRLDCSQTLEYRAKNFRGAPTKAYGCEESLGTIPVFCTFEMLRIRIKLDEPLENTQVRYTVYSGAEEEDEDSDFPIFSVIGPLIILLVVVVTIAFVCYKRRRNATQLPSAVGRVLYTPGQSQQVNMHHYYHQVGQNQPQEHTYPPQGYSAPPQQSQPYPPQGYSAPPQQLQPYPTQGYSALPQQVQTYTQPSAPTAYPYPPGQEVYPPQTATSAHQHSSDTGAPPSYDEVTKQKK</sequence>
<feature type="signal peptide" evidence="3">
    <location>
        <begin position="1"/>
        <end position="25"/>
    </location>
</feature>
<accession>A0A8B8DEB7</accession>
<dbReference type="Proteomes" id="UP000694844">
    <property type="component" value="Chromosome 3"/>
</dbReference>